<keyword evidence="2" id="KW-0067">ATP-binding</keyword>
<dbReference type="InterPro" id="IPR007110">
    <property type="entry name" value="Ig-like_dom"/>
</dbReference>
<dbReference type="GO" id="GO:0004386">
    <property type="term" value="F:helicase activity"/>
    <property type="evidence" value="ECO:0007669"/>
    <property type="project" value="UniProtKB-KW"/>
</dbReference>
<name>A0A366HTW0_9BACT</name>
<protein>
    <submittedName>
        <fullName evidence="2">ATP-dependent helicase/nuclease subunit B</fullName>
    </submittedName>
</protein>
<keyword evidence="2" id="KW-0547">Nucleotide-binding</keyword>
<dbReference type="EMBL" id="QNRR01000002">
    <property type="protein sequence ID" value="RBP46354.1"/>
    <property type="molecule type" value="Genomic_DNA"/>
</dbReference>
<sequence length="947" mass="104773">MSTATLHFWNWDRPVLEHAVAELTSGWKSGALDLSDAVIVCPTAEAVRRLRQALAEAASKRGSAVMAPHVWHPASALSPLADQQQQHAIAPILQERMAWSEVLMKARVVEMQALFPSLPESRDLGWASSVAETLRKTRHALGASGHTMESAAQELGGMDSTERWQHLAELEKGYLQQLDAWGLEDAQEYKRHAARHPMLPEGVHRVLVCAVADAPPLFLQWLLALPEEIETNIFVHAPETMRGCFSGLGVPLPSAWGDEAVLSCPVPHSHMRSVTGPEEQSRLAVKLLTAMAAQGLPVAIGTCDPTLASSLEGTLSAEGARVYNPAGRSARQHIIAQVLRAGWKSATSASWRAWLPFLRMDDVMRAICRDANAKPTEVLIVLDDFHAVHLPPTIEDAVKLSAGKEDYAKVHAALTAAMKASEIWGAGSCVAAVREFLLWLYGERSFDTAKESDRHFGEIFGEVLRLAADVDAVRGSASPMDLLGQVLDALEESQMSDLRGESELVIYGWLELPWEPSPGLVITGFNDEHVPGNPGNDPFLPDKAREKLGLSCQASRRARDTYLLHAMAGQREVQGSLHILLGRVSKDSDALRPSRLLLDASDEALPGRVRHLFPQEEESTGQSRPARTLAFGLRPELKPWKAQKISPSDLRAYLACPFRFYLSRVLRMEAVETGQREMSPADFGSLMHAVLESFGRDTMISTSTNELEIASWLEDALEKHVRARHGLQPLFAVALQAESMRQRLRAFARIQAEQRSDGWRIIAVEERMDESWGATIGGVPLVGTIDRVERHDSTGRMRIVDYKTARLKQGPAGAHRRKVRAEELADETQKWKHFTDGKGHLMRWVDLQLPLYVEAARRKWPEAGEIEAAYVCLPATVEDIKLRPWEGLDEHLLSSAWLCAERAVQLMKDGVFWPPASETDYDAFGEIFAGDVMHGVLPPEAWKGGRV</sequence>
<keyword evidence="3" id="KW-1185">Reference proteome</keyword>
<dbReference type="Proteomes" id="UP000253426">
    <property type="component" value="Unassembled WGS sequence"/>
</dbReference>
<evidence type="ECO:0000259" key="1">
    <source>
        <dbReference type="PROSITE" id="PS50835"/>
    </source>
</evidence>
<dbReference type="InterPro" id="IPR011335">
    <property type="entry name" value="Restrct_endonuc-II-like"/>
</dbReference>
<dbReference type="Pfam" id="PF12705">
    <property type="entry name" value="PDDEXK_1"/>
    <property type="match status" value="1"/>
</dbReference>
<evidence type="ECO:0000313" key="3">
    <source>
        <dbReference type="Proteomes" id="UP000253426"/>
    </source>
</evidence>
<dbReference type="InterPro" id="IPR011604">
    <property type="entry name" value="PDDEXK-like_dom_sf"/>
</dbReference>
<dbReference type="Gene3D" id="3.90.320.10">
    <property type="match status" value="1"/>
</dbReference>
<gene>
    <name evidence="2" type="ORF">DES53_102745</name>
</gene>
<evidence type="ECO:0000313" key="2">
    <source>
        <dbReference type="EMBL" id="RBP46354.1"/>
    </source>
</evidence>
<dbReference type="PROSITE" id="PS50835">
    <property type="entry name" value="IG_LIKE"/>
    <property type="match status" value="1"/>
</dbReference>
<reference evidence="2 3" key="1">
    <citation type="submission" date="2018-06" db="EMBL/GenBank/DDBJ databases">
        <title>Genomic Encyclopedia of Type Strains, Phase IV (KMG-IV): sequencing the most valuable type-strain genomes for metagenomic binning, comparative biology and taxonomic classification.</title>
        <authorList>
            <person name="Goeker M."/>
        </authorList>
    </citation>
    <scope>NUCLEOTIDE SEQUENCE [LARGE SCALE GENOMIC DNA]</scope>
    <source>
        <strain evidence="2 3">DSM 25532</strain>
    </source>
</reference>
<dbReference type="RefSeq" id="WP_113957876.1">
    <property type="nucleotide sequence ID" value="NZ_QNRR01000002.1"/>
</dbReference>
<accession>A0A366HTW0</accession>
<dbReference type="OrthoDB" id="198745at2"/>
<feature type="domain" description="Ig-like" evidence="1">
    <location>
        <begin position="201"/>
        <end position="275"/>
    </location>
</feature>
<dbReference type="SUPFAM" id="SSF52980">
    <property type="entry name" value="Restriction endonuclease-like"/>
    <property type="match status" value="1"/>
</dbReference>
<proteinExistence type="predicted"/>
<keyword evidence="2" id="KW-0378">Hydrolase</keyword>
<keyword evidence="2" id="KW-0347">Helicase</keyword>
<dbReference type="InterPro" id="IPR038726">
    <property type="entry name" value="PDDEXK_AddAB-type"/>
</dbReference>
<organism evidence="2 3">
    <name type="scientific">Roseimicrobium gellanilyticum</name>
    <dbReference type="NCBI Taxonomy" id="748857"/>
    <lineage>
        <taxon>Bacteria</taxon>
        <taxon>Pseudomonadati</taxon>
        <taxon>Verrucomicrobiota</taxon>
        <taxon>Verrucomicrobiia</taxon>
        <taxon>Verrucomicrobiales</taxon>
        <taxon>Verrucomicrobiaceae</taxon>
        <taxon>Roseimicrobium</taxon>
    </lineage>
</organism>
<dbReference type="AlphaFoldDB" id="A0A366HTW0"/>
<comment type="caution">
    <text evidence="2">The sequence shown here is derived from an EMBL/GenBank/DDBJ whole genome shotgun (WGS) entry which is preliminary data.</text>
</comment>